<dbReference type="InterPro" id="IPR036013">
    <property type="entry name" value="Band_7/SPFH_dom_sf"/>
</dbReference>
<dbReference type="STRING" id="45658.VSVS12_02115"/>
<dbReference type="PANTHER" id="PTHR37826:SF2">
    <property type="entry name" value="ZINC-RIBBON DOMAIN-CONTAINING PROTEIN"/>
    <property type="match status" value="1"/>
</dbReference>
<dbReference type="RefSeq" id="WP_065545172.1">
    <property type="nucleotide sequence ID" value="NZ_CP016414.1"/>
</dbReference>
<evidence type="ECO:0008006" key="6">
    <source>
        <dbReference type="Google" id="ProtNLM"/>
    </source>
</evidence>
<dbReference type="SUPFAM" id="SSF117892">
    <property type="entry name" value="Band 7/SPFH domain"/>
    <property type="match status" value="1"/>
</dbReference>
<evidence type="ECO:0000313" key="4">
    <source>
        <dbReference type="EMBL" id="ANU35984.1"/>
    </source>
</evidence>
<reference evidence="4 5" key="1">
    <citation type="submission" date="2016-07" db="EMBL/GenBank/DDBJ databases">
        <title>Genome sequencing of Vibrio scophthalmi strain VS-05, an isolated from Paralichthys olivaceus.</title>
        <authorList>
            <person name="Han H.-J."/>
        </authorList>
    </citation>
    <scope>NUCLEOTIDE SEQUENCE [LARGE SCALE GENOMIC DNA]</scope>
    <source>
        <strain evidence="4 5">VS-05</strain>
    </source>
</reference>
<evidence type="ECO:0000256" key="1">
    <source>
        <dbReference type="SAM" id="MobiDB-lite"/>
    </source>
</evidence>
<dbReference type="EMBL" id="CP016414">
    <property type="protein sequence ID" value="ANU35984.1"/>
    <property type="molecule type" value="Genomic_DNA"/>
</dbReference>
<dbReference type="InterPro" id="IPR025640">
    <property type="entry name" value="GYF_2"/>
</dbReference>
<dbReference type="InterPro" id="IPR033880">
    <property type="entry name" value="SPFH_YdjI"/>
</dbReference>
<evidence type="ECO:0000259" key="2">
    <source>
        <dbReference type="Pfam" id="PF13421"/>
    </source>
</evidence>
<dbReference type="Pfam" id="PF13421">
    <property type="entry name" value="Band_7_1"/>
    <property type="match status" value="1"/>
</dbReference>
<organism evidence="4 5">
    <name type="scientific">Vibrio scophthalmi</name>
    <dbReference type="NCBI Taxonomy" id="45658"/>
    <lineage>
        <taxon>Bacteria</taxon>
        <taxon>Pseudomonadati</taxon>
        <taxon>Pseudomonadota</taxon>
        <taxon>Gammaproteobacteria</taxon>
        <taxon>Vibrionales</taxon>
        <taxon>Vibrionaceae</taxon>
        <taxon>Vibrio</taxon>
    </lineage>
</organism>
<evidence type="ECO:0000259" key="3">
    <source>
        <dbReference type="Pfam" id="PF14237"/>
    </source>
</evidence>
<dbReference type="Gene3D" id="3.30.479.30">
    <property type="entry name" value="Band 7 domain"/>
    <property type="match status" value="1"/>
</dbReference>
<dbReference type="AlphaFoldDB" id="A0A1C7F9G5"/>
<dbReference type="CDD" id="cd03408">
    <property type="entry name" value="SPFH_like_u1"/>
    <property type="match status" value="1"/>
</dbReference>
<accession>A0A1C7F9G5</accession>
<feature type="domain" description="GYF" evidence="3">
    <location>
        <begin position="313"/>
        <end position="362"/>
    </location>
</feature>
<feature type="domain" description="SPFH" evidence="2">
    <location>
        <begin position="26"/>
        <end position="236"/>
    </location>
</feature>
<feature type="compositionally biased region" description="Low complexity" evidence="1">
    <location>
        <begin position="278"/>
        <end position="302"/>
    </location>
</feature>
<protein>
    <recommendedName>
        <fullName evidence="6">Virion core protein (Lumpy skin disease virus)</fullName>
    </recommendedName>
</protein>
<dbReference type="GeneID" id="96871149"/>
<feature type="region of interest" description="Disordered" evidence="1">
    <location>
        <begin position="278"/>
        <end position="307"/>
    </location>
</feature>
<sequence>MGFWNKIMGEFIDIVEWIDDSNDTLVWRFERHQNEIKNGAQLTVRQGQVAIFVNEGQIADVFESGMYQLTTANLPILSTLKGWKHGFNSPFKAEVYFVNMRLFTNNKWGTKNPIMLRDPEFGPVRLRAFGNYDIRVSEPLKLLEQVVGTDGCFQIDEIQGQLRTMAVARFTDAVGESKLPVLDMAANYDEFALLMREKMNGDFATYGLTLAKFMVENISLPPEVEEALDKRSSMGILGNLNQYTQFQAAEALEAAAQNGGGNASAGMEMGMGFAMAQQMAQAMTPQQGSQQHYQPQSSQSQIAPPPLPQQSEYFVAVNGQQAGPFALDTLQHQITAGQISQDSLVWKQGMAAWEKASTVAELQNLFQAAPPPIPGA</sequence>
<proteinExistence type="predicted"/>
<keyword evidence="5" id="KW-1185">Reference proteome</keyword>
<dbReference type="PATRIC" id="fig|45658.7.peg.817"/>
<gene>
    <name evidence="4" type="ORF">VSVS05_00853</name>
</gene>
<name>A0A1C7F9G5_9VIBR</name>
<dbReference type="Pfam" id="PF14237">
    <property type="entry name" value="GYF_2"/>
    <property type="match status" value="1"/>
</dbReference>
<dbReference type="Proteomes" id="UP000092528">
    <property type="component" value="Chromosome 1"/>
</dbReference>
<dbReference type="PANTHER" id="PTHR37826">
    <property type="entry name" value="FLOTILLIN BAND_7_5 DOMAIN PROTEIN"/>
    <property type="match status" value="1"/>
</dbReference>
<evidence type="ECO:0000313" key="5">
    <source>
        <dbReference type="Proteomes" id="UP000092528"/>
    </source>
</evidence>